<reference evidence="1 2" key="1">
    <citation type="submission" date="2015-07" db="EMBL/GenBank/DDBJ databases">
        <title>High-quality genome of monoxenous trypanosomatid Leptomonas pyrrhocoris.</title>
        <authorList>
            <person name="Flegontov P."/>
            <person name="Butenko A."/>
            <person name="Firsov S."/>
            <person name="Vlcek C."/>
            <person name="Logacheva M.D."/>
            <person name="Field M."/>
            <person name="Filatov D."/>
            <person name="Flegontova O."/>
            <person name="Gerasimov E."/>
            <person name="Jackson A.P."/>
            <person name="Kelly S."/>
            <person name="Opperdoes F."/>
            <person name="O'Reilly A."/>
            <person name="Votypka J."/>
            <person name="Yurchenko V."/>
            <person name="Lukes J."/>
        </authorList>
    </citation>
    <scope>NUCLEOTIDE SEQUENCE [LARGE SCALE GENOMIC DNA]</scope>
    <source>
        <strain evidence="1">H10</strain>
    </source>
</reference>
<sequence>MPAIETPFVMELHPGEELKLARTPAAENGTSESSTRDTNAFAKNDFQAWVSSICFVEEIEAETDNTTTATVEKTAPSQKNSVVRVSLVAHLLPQAESKLNRKRDRDAADAATVSPSPLLKTVTLASCNFSASTSAIAADASTPSTAGTELAGSVVFHSPLAFTSEGSIENLSVVAENMETTAGSSGSSGSVKRYQGSRRFVVRLQGLQQTTLTKEQVLLLATQ</sequence>
<gene>
    <name evidence="1" type="ORF">ABB37_06684</name>
</gene>
<evidence type="ECO:0000313" key="2">
    <source>
        <dbReference type="Proteomes" id="UP000037923"/>
    </source>
</evidence>
<dbReference type="Proteomes" id="UP000037923">
    <property type="component" value="Unassembled WGS sequence"/>
</dbReference>
<name>A0A0N0DTT7_LEPPY</name>
<dbReference type="GeneID" id="26906970"/>
<keyword evidence="2" id="KW-1185">Reference proteome</keyword>
<comment type="caution">
    <text evidence="1">The sequence shown here is derived from an EMBL/GenBank/DDBJ whole genome shotgun (WGS) entry which is preliminary data.</text>
</comment>
<dbReference type="VEuPathDB" id="TriTrypDB:LpyrH10_15_0940"/>
<dbReference type="OrthoDB" id="273385at2759"/>
<accession>A0A0N0DTT7</accession>
<dbReference type="RefSeq" id="XP_015656337.1">
    <property type="nucleotide sequence ID" value="XM_015805044.1"/>
</dbReference>
<proteinExistence type="predicted"/>
<dbReference type="AlphaFoldDB" id="A0A0N0DTT7"/>
<dbReference type="OMA" id="PFIMELR"/>
<dbReference type="RefSeq" id="XP_015656336.1">
    <property type="nucleotide sequence ID" value="XM_015805043.1"/>
</dbReference>
<dbReference type="EMBL" id="LGTL01000015">
    <property type="protein sequence ID" value="KPA77898.1"/>
    <property type="molecule type" value="Genomic_DNA"/>
</dbReference>
<organism evidence="1 2">
    <name type="scientific">Leptomonas pyrrhocoris</name>
    <name type="common">Firebug parasite</name>
    <dbReference type="NCBI Taxonomy" id="157538"/>
    <lineage>
        <taxon>Eukaryota</taxon>
        <taxon>Discoba</taxon>
        <taxon>Euglenozoa</taxon>
        <taxon>Kinetoplastea</taxon>
        <taxon>Metakinetoplastina</taxon>
        <taxon>Trypanosomatida</taxon>
        <taxon>Trypanosomatidae</taxon>
        <taxon>Leishmaniinae</taxon>
        <taxon>Leptomonas</taxon>
    </lineage>
</organism>
<protein>
    <submittedName>
        <fullName evidence="1">Uncharacterized protein</fullName>
    </submittedName>
</protein>
<dbReference type="EMBL" id="LGTL01000015">
    <property type="protein sequence ID" value="KPA77897.1"/>
    <property type="molecule type" value="Genomic_DNA"/>
</dbReference>
<evidence type="ECO:0000313" key="1">
    <source>
        <dbReference type="EMBL" id="KPA77898.1"/>
    </source>
</evidence>